<feature type="domain" description="HTH araC/xylS-type" evidence="4">
    <location>
        <begin position="238"/>
        <end position="339"/>
    </location>
</feature>
<accession>A0AAE9XW86</accession>
<organism evidence="5 6">
    <name type="scientific">Rhodopseudomonas palustris (strain ATCC BAA-98 / CGA009)</name>
    <dbReference type="NCBI Taxonomy" id="258594"/>
    <lineage>
        <taxon>Bacteria</taxon>
        <taxon>Pseudomonadati</taxon>
        <taxon>Pseudomonadota</taxon>
        <taxon>Alphaproteobacteria</taxon>
        <taxon>Hyphomicrobiales</taxon>
        <taxon>Nitrobacteraceae</taxon>
        <taxon>Rhodopseudomonas</taxon>
    </lineage>
</organism>
<evidence type="ECO:0000313" key="5">
    <source>
        <dbReference type="EMBL" id="WCL91190.1"/>
    </source>
</evidence>
<dbReference type="GO" id="GO:0003700">
    <property type="term" value="F:DNA-binding transcription factor activity"/>
    <property type="evidence" value="ECO:0007669"/>
    <property type="project" value="InterPro"/>
</dbReference>
<dbReference type="AlphaFoldDB" id="A0AAE9XW86"/>
<dbReference type="PROSITE" id="PS01124">
    <property type="entry name" value="HTH_ARAC_FAMILY_2"/>
    <property type="match status" value="1"/>
</dbReference>
<name>A0AAE9XW86_RHOPA</name>
<keyword evidence="6" id="KW-1185">Reference proteome</keyword>
<dbReference type="PANTHER" id="PTHR47893:SF1">
    <property type="entry name" value="REGULATORY PROTEIN PCHR"/>
    <property type="match status" value="1"/>
</dbReference>
<dbReference type="SUPFAM" id="SSF46689">
    <property type="entry name" value="Homeodomain-like"/>
    <property type="match status" value="1"/>
</dbReference>
<sequence length="340" mass="37224">MSLRDYLCVSKTIGRDAKTAGQHWSTWLHMDVQAYEQVDLIRFEAALRSPRAVDTPACIRNLQVQPGLNLLSTDLRLTRPAVVEAETFPSVCLSVVLDGYAQGKTAGIDTGFRPGEFWISSTNDRVSTRKVILSAHPVRTVELVVTPQWFEFAQTRFGGDPAFDAMGAAVERATVTRRRPLDARLKQVARSIQHSTGSGFATALYLESRALDLLAALAAEFQGGGERPAVDLKAPALERVVAVREQIDRDPAVATTITALAAAFAVSPSKLKQDFSAAFGVGLGRYIHERRLQFGRELVEDHGVTVSEAAYRCGYGQPANFTTAFKRRFGRPPSAGRRFS</sequence>
<dbReference type="GO" id="GO:0043565">
    <property type="term" value="F:sequence-specific DNA binding"/>
    <property type="evidence" value="ECO:0007669"/>
    <property type="project" value="InterPro"/>
</dbReference>
<dbReference type="InterPro" id="IPR018062">
    <property type="entry name" value="HTH_AraC-typ_CS"/>
</dbReference>
<dbReference type="PANTHER" id="PTHR47893">
    <property type="entry name" value="REGULATORY PROTEIN PCHR"/>
    <property type="match status" value="1"/>
</dbReference>
<keyword evidence="3" id="KW-0804">Transcription</keyword>
<dbReference type="InterPro" id="IPR053142">
    <property type="entry name" value="PchR_regulatory_protein"/>
</dbReference>
<dbReference type="Pfam" id="PF12833">
    <property type="entry name" value="HTH_18"/>
    <property type="match status" value="1"/>
</dbReference>
<dbReference type="RefSeq" id="WP_147408410.1">
    <property type="nucleotide sequence ID" value="NZ_CP116810.1"/>
</dbReference>
<evidence type="ECO:0000256" key="2">
    <source>
        <dbReference type="ARBA" id="ARBA00023125"/>
    </source>
</evidence>
<keyword evidence="2" id="KW-0238">DNA-binding</keyword>
<evidence type="ECO:0000313" key="6">
    <source>
        <dbReference type="Proteomes" id="UP000001426"/>
    </source>
</evidence>
<dbReference type="SMART" id="SM00342">
    <property type="entry name" value="HTH_ARAC"/>
    <property type="match status" value="1"/>
</dbReference>
<dbReference type="InterPro" id="IPR009057">
    <property type="entry name" value="Homeodomain-like_sf"/>
</dbReference>
<proteinExistence type="predicted"/>
<evidence type="ECO:0000259" key="4">
    <source>
        <dbReference type="PROSITE" id="PS01124"/>
    </source>
</evidence>
<evidence type="ECO:0000256" key="3">
    <source>
        <dbReference type="ARBA" id="ARBA00023163"/>
    </source>
</evidence>
<dbReference type="Gene3D" id="1.10.10.60">
    <property type="entry name" value="Homeodomain-like"/>
    <property type="match status" value="1"/>
</dbReference>
<keyword evidence="1" id="KW-0805">Transcription regulation</keyword>
<dbReference type="KEGG" id="rpa:TX73_005440"/>
<evidence type="ECO:0000256" key="1">
    <source>
        <dbReference type="ARBA" id="ARBA00023015"/>
    </source>
</evidence>
<gene>
    <name evidence="5" type="ORF">TX73_005440</name>
</gene>
<dbReference type="PROSITE" id="PS00041">
    <property type="entry name" value="HTH_ARAC_FAMILY_1"/>
    <property type="match status" value="1"/>
</dbReference>
<protein>
    <submittedName>
        <fullName evidence="5">Helix-turn-helix transcriptional regulator</fullName>
    </submittedName>
</protein>
<dbReference type="InterPro" id="IPR018060">
    <property type="entry name" value="HTH_AraC"/>
</dbReference>
<dbReference type="EMBL" id="CP116810">
    <property type="protein sequence ID" value="WCL91190.1"/>
    <property type="molecule type" value="Genomic_DNA"/>
</dbReference>
<dbReference type="GeneID" id="66892078"/>
<dbReference type="Proteomes" id="UP000001426">
    <property type="component" value="Chromosome"/>
</dbReference>
<reference evidence="5 6" key="1">
    <citation type="journal article" date="2004" name="Nat. Biotechnol.">
        <title>Complete genome sequence of the metabolically versatile photosynthetic bacterium Rhodopseudomonas palustris.</title>
        <authorList>
            <person name="Larimer F.W."/>
            <person name="Chain P."/>
            <person name="Hauser L."/>
            <person name="Lamerdin J."/>
            <person name="Malfatti S."/>
            <person name="Do L."/>
            <person name="Land M.L."/>
            <person name="Pelletier D.A."/>
            <person name="Beatty J.T."/>
            <person name="Lang A.S."/>
            <person name="Tabita F.R."/>
            <person name="Gibson J.L."/>
            <person name="Hanson T.E."/>
            <person name="Bobst C."/>
            <person name="Torres J.L."/>
            <person name="Peres C."/>
            <person name="Harrison F.H."/>
            <person name="Gibson J."/>
            <person name="Harwood C.S."/>
        </authorList>
    </citation>
    <scope>NUCLEOTIDE SEQUENCE [LARGE SCALE GENOMIC DNA]</scope>
    <source>
        <strain evidence="6">ATCC BAA-98 / CGA009</strain>
    </source>
</reference>